<evidence type="ECO:0000313" key="2">
    <source>
        <dbReference type="Proteomes" id="UP000516369"/>
    </source>
</evidence>
<gene>
    <name evidence="1" type="ORF">HQ394_19155</name>
</gene>
<dbReference type="KEGG" id="dvn:HQ394_19155"/>
<evidence type="ECO:0008006" key="3">
    <source>
        <dbReference type="Google" id="ProtNLM"/>
    </source>
</evidence>
<dbReference type="Proteomes" id="UP000516369">
    <property type="component" value="Plasmid unnamed"/>
</dbReference>
<organism evidence="1 2">
    <name type="scientific">Defluviicoccus vanus</name>
    <dbReference type="NCBI Taxonomy" id="111831"/>
    <lineage>
        <taxon>Bacteria</taxon>
        <taxon>Pseudomonadati</taxon>
        <taxon>Pseudomonadota</taxon>
        <taxon>Alphaproteobacteria</taxon>
        <taxon>Rhodospirillales</taxon>
        <taxon>Rhodospirillaceae</taxon>
        <taxon>Defluviicoccus</taxon>
    </lineage>
</organism>
<proteinExistence type="predicted"/>
<evidence type="ECO:0000313" key="1">
    <source>
        <dbReference type="EMBL" id="QNT71458.1"/>
    </source>
</evidence>
<keyword evidence="1" id="KW-0614">Plasmid</keyword>
<name>A0A7H1N6X2_9PROT</name>
<keyword evidence="2" id="KW-1185">Reference proteome</keyword>
<dbReference type="RefSeq" id="WP_190263474.1">
    <property type="nucleotide sequence ID" value="NZ_CP053924.1"/>
</dbReference>
<protein>
    <recommendedName>
        <fullName evidence="3">VOC family protein</fullName>
    </recommendedName>
</protein>
<sequence>MIHHVSIPAREPRHVAEVLAELMGGTCHPFGPLEGAFTATSGDAHGTMIEVYPERVTLDIPSNDDQVVFGENKAPPNAWPFHVLLSVPLEPDEIERIGKREGWRAKSCGRGMQGRKPFFHVIEFWLENRLMIEVVSPAMAREYEDFLKNAQFSVMSDPESLQLMRATHLAPQEGGGT</sequence>
<accession>A0A7H1N6X2</accession>
<geneLocation type="plasmid" evidence="1 2">
    <name>unnamed</name>
</geneLocation>
<dbReference type="AlphaFoldDB" id="A0A7H1N6X2"/>
<reference evidence="1 2" key="1">
    <citation type="submission" date="2020-05" db="EMBL/GenBank/DDBJ databases">
        <title>Complete closed genome sequence of Defluviicoccus vanus.</title>
        <authorList>
            <person name="Bessarab I."/>
            <person name="Arumugam K."/>
            <person name="Maszenan A.M."/>
            <person name="Seviour R.J."/>
            <person name="Williams R.B."/>
        </authorList>
    </citation>
    <scope>NUCLEOTIDE SEQUENCE [LARGE SCALE GENOMIC DNA]</scope>
    <source>
        <strain evidence="1 2">Ben 114</strain>
        <plasmid evidence="1 2">unnamed</plasmid>
    </source>
</reference>
<dbReference type="EMBL" id="CP053924">
    <property type="protein sequence ID" value="QNT71458.1"/>
    <property type="molecule type" value="Genomic_DNA"/>
</dbReference>